<keyword evidence="3 6" id="KW-0812">Transmembrane</keyword>
<proteinExistence type="inferred from homology"/>
<dbReference type="Pfam" id="PF04117">
    <property type="entry name" value="Mpv17_PMP22"/>
    <property type="match status" value="1"/>
</dbReference>
<dbReference type="GO" id="GO:0005737">
    <property type="term" value="C:cytoplasm"/>
    <property type="evidence" value="ECO:0007669"/>
    <property type="project" value="TreeGrafter"/>
</dbReference>
<evidence type="ECO:0000256" key="1">
    <source>
        <dbReference type="ARBA" id="ARBA00004141"/>
    </source>
</evidence>
<dbReference type="AlphaFoldDB" id="A0A1Q9CAW6"/>
<dbReference type="Proteomes" id="UP000186817">
    <property type="component" value="Unassembled WGS sequence"/>
</dbReference>
<protein>
    <submittedName>
        <fullName evidence="7">Protein sym-1</fullName>
    </submittedName>
</protein>
<dbReference type="OMA" id="SSCAYVW"/>
<dbReference type="InterPro" id="IPR007248">
    <property type="entry name" value="Mpv17_PMP22"/>
</dbReference>
<sequence length="199" mass="22128">MALPMRLQEALKRYDQALSTRPLAANAVTSALVQSLAEVIRQLLQEKAPKVPSLIHQMIIGSCVVAPLSTVWFSFLEARFASWPPGNLGTVLAKTACGQTFFAPTINTCFMGSQGLLEGRRPADVFRSICEKFWTVQRKNMAVWIPANLFAYKFVPPRFRVLFSNFVALFWTLSLILTTSKKKTERQNGTASTVALATK</sequence>
<evidence type="ECO:0000256" key="2">
    <source>
        <dbReference type="ARBA" id="ARBA00006824"/>
    </source>
</evidence>
<accession>A0A1Q9CAW6</accession>
<dbReference type="OrthoDB" id="430207at2759"/>
<evidence type="ECO:0000256" key="3">
    <source>
        <dbReference type="ARBA" id="ARBA00022692"/>
    </source>
</evidence>
<name>A0A1Q9CAW6_SYMMI</name>
<evidence type="ECO:0000256" key="4">
    <source>
        <dbReference type="ARBA" id="ARBA00022989"/>
    </source>
</evidence>
<evidence type="ECO:0000313" key="8">
    <source>
        <dbReference type="Proteomes" id="UP000186817"/>
    </source>
</evidence>
<dbReference type="PANTHER" id="PTHR11266">
    <property type="entry name" value="PEROXISOMAL MEMBRANE PROTEIN 2, PXMP2 MPV17"/>
    <property type="match status" value="1"/>
</dbReference>
<reference evidence="7 8" key="1">
    <citation type="submission" date="2016-02" db="EMBL/GenBank/DDBJ databases">
        <title>Genome analysis of coral dinoflagellate symbionts highlights evolutionary adaptations to a symbiotic lifestyle.</title>
        <authorList>
            <person name="Aranda M."/>
            <person name="Li Y."/>
            <person name="Liew Y.J."/>
            <person name="Baumgarten S."/>
            <person name="Simakov O."/>
            <person name="Wilson M."/>
            <person name="Piel J."/>
            <person name="Ashoor H."/>
            <person name="Bougouffa S."/>
            <person name="Bajic V.B."/>
            <person name="Ryu T."/>
            <person name="Ravasi T."/>
            <person name="Bayer T."/>
            <person name="Micklem G."/>
            <person name="Kim H."/>
            <person name="Bhak J."/>
            <person name="Lajeunesse T.C."/>
            <person name="Voolstra C.R."/>
        </authorList>
    </citation>
    <scope>NUCLEOTIDE SEQUENCE [LARGE SCALE GENOMIC DNA]</scope>
    <source>
        <strain evidence="7 8">CCMP2467</strain>
    </source>
</reference>
<comment type="similarity">
    <text evidence="2 6">Belongs to the peroxisomal membrane protein PXMP2/4 family.</text>
</comment>
<organism evidence="7 8">
    <name type="scientific">Symbiodinium microadriaticum</name>
    <name type="common">Dinoflagellate</name>
    <name type="synonym">Zooxanthella microadriatica</name>
    <dbReference type="NCBI Taxonomy" id="2951"/>
    <lineage>
        <taxon>Eukaryota</taxon>
        <taxon>Sar</taxon>
        <taxon>Alveolata</taxon>
        <taxon>Dinophyceae</taxon>
        <taxon>Suessiales</taxon>
        <taxon>Symbiodiniaceae</taxon>
        <taxon>Symbiodinium</taxon>
    </lineage>
</organism>
<dbReference type="GO" id="GO:0016020">
    <property type="term" value="C:membrane"/>
    <property type="evidence" value="ECO:0007669"/>
    <property type="project" value="UniProtKB-SubCell"/>
</dbReference>
<keyword evidence="4 6" id="KW-1133">Transmembrane helix</keyword>
<evidence type="ECO:0000313" key="7">
    <source>
        <dbReference type="EMBL" id="OLP80069.1"/>
    </source>
</evidence>
<comment type="caution">
    <text evidence="7">The sequence shown here is derived from an EMBL/GenBank/DDBJ whole genome shotgun (WGS) entry which is preliminary data.</text>
</comment>
<gene>
    <name evidence="7" type="primary">sym-1</name>
    <name evidence="7" type="ORF">AK812_SmicGene39562</name>
</gene>
<evidence type="ECO:0000256" key="5">
    <source>
        <dbReference type="ARBA" id="ARBA00023136"/>
    </source>
</evidence>
<comment type="subcellular location">
    <subcellularLocation>
        <location evidence="1">Membrane</location>
        <topology evidence="1">Multi-pass membrane protein</topology>
    </subcellularLocation>
</comment>
<evidence type="ECO:0000256" key="6">
    <source>
        <dbReference type="RuleBase" id="RU363053"/>
    </source>
</evidence>
<keyword evidence="5 6" id="KW-0472">Membrane</keyword>
<keyword evidence="8" id="KW-1185">Reference proteome</keyword>
<dbReference type="EMBL" id="LSRX01001419">
    <property type="protein sequence ID" value="OLP80069.1"/>
    <property type="molecule type" value="Genomic_DNA"/>
</dbReference>
<comment type="caution">
    <text evidence="6">Lacks conserved residue(s) required for the propagation of feature annotation.</text>
</comment>
<feature type="transmembrane region" description="Helical" evidence="6">
    <location>
        <begin position="159"/>
        <end position="177"/>
    </location>
</feature>